<evidence type="ECO:0000256" key="6">
    <source>
        <dbReference type="ARBA" id="ARBA00022989"/>
    </source>
</evidence>
<proteinExistence type="predicted"/>
<feature type="transmembrane region" description="Helical" evidence="8">
    <location>
        <begin position="87"/>
        <end position="109"/>
    </location>
</feature>
<evidence type="ECO:0000256" key="2">
    <source>
        <dbReference type="ARBA" id="ARBA00022475"/>
    </source>
</evidence>
<protein>
    <submittedName>
        <fullName evidence="9">Uncharacterized protein</fullName>
    </submittedName>
</protein>
<evidence type="ECO:0000256" key="7">
    <source>
        <dbReference type="ARBA" id="ARBA00023136"/>
    </source>
</evidence>
<feature type="transmembrane region" description="Helical" evidence="8">
    <location>
        <begin position="388"/>
        <end position="408"/>
    </location>
</feature>
<accession>A0A2H0B606</accession>
<feature type="transmembrane region" description="Helical" evidence="8">
    <location>
        <begin position="362"/>
        <end position="381"/>
    </location>
</feature>
<dbReference type="GO" id="GO:0016763">
    <property type="term" value="F:pentosyltransferase activity"/>
    <property type="evidence" value="ECO:0007669"/>
    <property type="project" value="TreeGrafter"/>
</dbReference>
<feature type="transmembrane region" description="Helical" evidence="8">
    <location>
        <begin position="168"/>
        <end position="185"/>
    </location>
</feature>
<evidence type="ECO:0000256" key="3">
    <source>
        <dbReference type="ARBA" id="ARBA00022676"/>
    </source>
</evidence>
<dbReference type="InterPro" id="IPR050297">
    <property type="entry name" value="LipidA_mod_glycosyltrf_83"/>
</dbReference>
<evidence type="ECO:0000256" key="1">
    <source>
        <dbReference type="ARBA" id="ARBA00004651"/>
    </source>
</evidence>
<feature type="transmembrane region" description="Helical" evidence="8">
    <location>
        <begin position="191"/>
        <end position="207"/>
    </location>
</feature>
<comment type="caution">
    <text evidence="9">The sequence shown here is derived from an EMBL/GenBank/DDBJ whole genome shotgun (WGS) entry which is preliminary data.</text>
</comment>
<keyword evidence="2" id="KW-1003">Cell membrane</keyword>
<evidence type="ECO:0000313" key="10">
    <source>
        <dbReference type="Proteomes" id="UP000229459"/>
    </source>
</evidence>
<organism evidence="9 10">
    <name type="scientific">Candidatus Beckwithbacteria bacterium CG23_combo_of_CG06-09_8_20_14_all_34_8</name>
    <dbReference type="NCBI Taxonomy" id="1974497"/>
    <lineage>
        <taxon>Bacteria</taxon>
        <taxon>Candidatus Beckwithiibacteriota</taxon>
    </lineage>
</organism>
<keyword evidence="7 8" id="KW-0472">Membrane</keyword>
<feature type="transmembrane region" description="Helical" evidence="8">
    <location>
        <begin position="339"/>
        <end position="356"/>
    </location>
</feature>
<keyword evidence="6 8" id="KW-1133">Transmembrane helix</keyword>
<keyword evidence="5 8" id="KW-0812">Transmembrane</keyword>
<name>A0A2H0B606_9BACT</name>
<keyword evidence="3" id="KW-0328">Glycosyltransferase</keyword>
<gene>
    <name evidence="9" type="ORF">COX08_02895</name>
</gene>
<dbReference type="PANTHER" id="PTHR33908:SF11">
    <property type="entry name" value="MEMBRANE PROTEIN"/>
    <property type="match status" value="1"/>
</dbReference>
<evidence type="ECO:0000256" key="4">
    <source>
        <dbReference type="ARBA" id="ARBA00022679"/>
    </source>
</evidence>
<comment type="subcellular location">
    <subcellularLocation>
        <location evidence="1">Cell membrane</location>
        <topology evidence="1">Multi-pass membrane protein</topology>
    </subcellularLocation>
</comment>
<evidence type="ECO:0000256" key="8">
    <source>
        <dbReference type="SAM" id="Phobius"/>
    </source>
</evidence>
<evidence type="ECO:0000256" key="5">
    <source>
        <dbReference type="ARBA" id="ARBA00022692"/>
    </source>
</evidence>
<feature type="transmembrane region" description="Helical" evidence="8">
    <location>
        <begin position="315"/>
        <end position="332"/>
    </location>
</feature>
<dbReference type="PANTHER" id="PTHR33908">
    <property type="entry name" value="MANNOSYLTRANSFERASE YKCB-RELATED"/>
    <property type="match status" value="1"/>
</dbReference>
<reference evidence="9 10" key="1">
    <citation type="submission" date="2017-09" db="EMBL/GenBank/DDBJ databases">
        <title>Depth-based differentiation of microbial function through sediment-hosted aquifers and enrichment of novel symbionts in the deep terrestrial subsurface.</title>
        <authorList>
            <person name="Probst A.J."/>
            <person name="Ladd B."/>
            <person name="Jarett J.K."/>
            <person name="Geller-Mcgrath D.E."/>
            <person name="Sieber C.M."/>
            <person name="Emerson J.B."/>
            <person name="Anantharaman K."/>
            <person name="Thomas B.C."/>
            <person name="Malmstrom R."/>
            <person name="Stieglmeier M."/>
            <person name="Klingl A."/>
            <person name="Woyke T."/>
            <person name="Ryan C.M."/>
            <person name="Banfield J.F."/>
        </authorList>
    </citation>
    <scope>NUCLEOTIDE SEQUENCE [LARGE SCALE GENOMIC DNA]</scope>
    <source>
        <strain evidence="9">CG23_combo_of_CG06-09_8_20_14_all_34_8</strain>
    </source>
</reference>
<feature type="transmembrane region" description="Helical" evidence="8">
    <location>
        <begin position="5"/>
        <end position="22"/>
    </location>
</feature>
<feature type="transmembrane region" description="Helical" evidence="8">
    <location>
        <begin position="214"/>
        <end position="232"/>
    </location>
</feature>
<feature type="transmembrane region" description="Helical" evidence="8">
    <location>
        <begin position="121"/>
        <end position="138"/>
    </location>
</feature>
<dbReference type="EMBL" id="PCSR01000069">
    <property type="protein sequence ID" value="PIP53085.1"/>
    <property type="molecule type" value="Genomic_DNA"/>
</dbReference>
<dbReference type="Proteomes" id="UP000229459">
    <property type="component" value="Unassembled WGS sequence"/>
</dbReference>
<dbReference type="GO" id="GO:0005886">
    <property type="term" value="C:plasma membrane"/>
    <property type="evidence" value="ECO:0007669"/>
    <property type="project" value="UniProtKB-SubCell"/>
</dbReference>
<keyword evidence="4" id="KW-0808">Transferase</keyword>
<dbReference type="AlphaFoldDB" id="A0A2H0B606"/>
<evidence type="ECO:0000313" key="9">
    <source>
        <dbReference type="EMBL" id="PIP53085.1"/>
    </source>
</evidence>
<sequence>MRLNYLYLSLIILLAIGLRFYHLTTVPSGFLNDEAAMGYNAYSLLKTGKDEFGKAWPMVFESFGEGKPGMVIYHVLPWVAFLGLNELAVRFSPALFSVLSVIAVYFFCLEIYDTSKLKQKFALLSSLLMAIMPWDIIFSRGGSFGQESLFWIILAAILLHKWIKNNKLLYLIIGLISGSIAMFTYHAARVFVPLLLFSFIIAFYNKAKWNIKLKFVIFSLIIIGIPWIALWLNPLSRSRAAGVSLLHPQGGLSIKLNQDLTESFGQPMWFIRLTHNKVQVLADDFISRYVSHFDFSFLFFQGDPIARYKVPNEGLVYWILIPFLLAGIYIVIKQKQHFLSLWLLVAPVPAALTFQTPSSIRAKYMIVPLAIICATGIVYIFDKLKGKLKILILIFFSLVLIYQFVYFLDAYFVHFGLREPYHWQDGYKQLVTKVNQLKDKYSRVDITDKKGTPYIFFLFYNQYDPVKWQNQANDARGELDPYHFQSMKYLDNIHFVGSKCPANDSGELGVLYVCVNEEIPTNAKIIDTINYNNGEPVFVILELLPIVPIN</sequence>
<feature type="transmembrane region" description="Helical" evidence="8">
    <location>
        <begin position="144"/>
        <end position="163"/>
    </location>
</feature>
<dbReference type="GO" id="GO:0009103">
    <property type="term" value="P:lipopolysaccharide biosynthetic process"/>
    <property type="evidence" value="ECO:0007669"/>
    <property type="project" value="UniProtKB-ARBA"/>
</dbReference>